<dbReference type="EMBL" id="GGEC01066804">
    <property type="protein sequence ID" value="MBX47288.1"/>
    <property type="molecule type" value="Transcribed_RNA"/>
</dbReference>
<dbReference type="AlphaFoldDB" id="A0A2P2NXN8"/>
<sequence length="45" mass="5228">MDNRIQCKISQTRCIVFLGRMHVASLAFKSENGLCTEYVNYMLKD</sequence>
<organism evidence="1">
    <name type="scientific">Rhizophora mucronata</name>
    <name type="common">Asiatic mangrove</name>
    <dbReference type="NCBI Taxonomy" id="61149"/>
    <lineage>
        <taxon>Eukaryota</taxon>
        <taxon>Viridiplantae</taxon>
        <taxon>Streptophyta</taxon>
        <taxon>Embryophyta</taxon>
        <taxon>Tracheophyta</taxon>
        <taxon>Spermatophyta</taxon>
        <taxon>Magnoliopsida</taxon>
        <taxon>eudicotyledons</taxon>
        <taxon>Gunneridae</taxon>
        <taxon>Pentapetalae</taxon>
        <taxon>rosids</taxon>
        <taxon>fabids</taxon>
        <taxon>Malpighiales</taxon>
        <taxon>Rhizophoraceae</taxon>
        <taxon>Rhizophora</taxon>
    </lineage>
</organism>
<evidence type="ECO:0000313" key="1">
    <source>
        <dbReference type="EMBL" id="MBX47288.1"/>
    </source>
</evidence>
<protein>
    <submittedName>
        <fullName evidence="1">Uncharacterized protein</fullName>
    </submittedName>
</protein>
<name>A0A2P2NXN8_RHIMU</name>
<proteinExistence type="predicted"/>
<reference evidence="1" key="1">
    <citation type="submission" date="2018-02" db="EMBL/GenBank/DDBJ databases">
        <title>Rhizophora mucronata_Transcriptome.</title>
        <authorList>
            <person name="Meera S.P."/>
            <person name="Sreeshan A."/>
            <person name="Augustine A."/>
        </authorList>
    </citation>
    <scope>NUCLEOTIDE SEQUENCE</scope>
    <source>
        <tissue evidence="1">Leaf</tissue>
    </source>
</reference>
<accession>A0A2P2NXN8</accession>